<sequence>TPLSAQAYYYAIHTGLLLDRVALWMPIKKAWTGNKRLGQLRNIVDTMSSQQL</sequence>
<dbReference type="InParanoid" id="A0A0D0D3I0"/>
<feature type="non-terminal residue" evidence="1">
    <location>
        <position position="1"/>
    </location>
</feature>
<reference evidence="2" key="2">
    <citation type="submission" date="2015-01" db="EMBL/GenBank/DDBJ databases">
        <title>Evolutionary Origins and Diversification of the Mycorrhizal Mutualists.</title>
        <authorList>
            <consortium name="DOE Joint Genome Institute"/>
            <consortium name="Mycorrhizal Genomics Consortium"/>
            <person name="Kohler A."/>
            <person name="Kuo A."/>
            <person name="Nagy L.G."/>
            <person name="Floudas D."/>
            <person name="Copeland A."/>
            <person name="Barry K.W."/>
            <person name="Cichocki N."/>
            <person name="Veneault-Fourrey C."/>
            <person name="LaButti K."/>
            <person name="Lindquist E.A."/>
            <person name="Lipzen A."/>
            <person name="Lundell T."/>
            <person name="Morin E."/>
            <person name="Murat C."/>
            <person name="Riley R."/>
            <person name="Ohm R."/>
            <person name="Sun H."/>
            <person name="Tunlid A."/>
            <person name="Henrissat B."/>
            <person name="Grigoriev I.V."/>
            <person name="Hibbett D.S."/>
            <person name="Martin F."/>
        </authorList>
    </citation>
    <scope>NUCLEOTIDE SEQUENCE [LARGE SCALE GENOMIC DNA]</scope>
    <source>
        <strain evidence="2">Ve08.2h10</strain>
    </source>
</reference>
<dbReference type="AlphaFoldDB" id="A0A0D0D3I0"/>
<dbReference type="Proteomes" id="UP000054538">
    <property type="component" value="Unassembled WGS sequence"/>
</dbReference>
<reference evidence="1 2" key="1">
    <citation type="submission" date="2014-04" db="EMBL/GenBank/DDBJ databases">
        <authorList>
            <consortium name="DOE Joint Genome Institute"/>
            <person name="Kuo A."/>
            <person name="Kohler A."/>
            <person name="Jargeat P."/>
            <person name="Nagy L.G."/>
            <person name="Floudas D."/>
            <person name="Copeland A."/>
            <person name="Barry K.W."/>
            <person name="Cichocki N."/>
            <person name="Veneault-Fourrey C."/>
            <person name="LaButti K."/>
            <person name="Lindquist E.A."/>
            <person name="Lipzen A."/>
            <person name="Lundell T."/>
            <person name="Morin E."/>
            <person name="Murat C."/>
            <person name="Sun H."/>
            <person name="Tunlid A."/>
            <person name="Henrissat B."/>
            <person name="Grigoriev I.V."/>
            <person name="Hibbett D.S."/>
            <person name="Martin F."/>
            <person name="Nordberg H.P."/>
            <person name="Cantor M.N."/>
            <person name="Hua S.X."/>
        </authorList>
    </citation>
    <scope>NUCLEOTIDE SEQUENCE [LARGE SCALE GENOMIC DNA]</scope>
    <source>
        <strain evidence="1 2">Ve08.2h10</strain>
    </source>
</reference>
<gene>
    <name evidence="1" type="ORF">PAXRUDRAFT_835963</name>
</gene>
<name>A0A0D0D3I0_9AGAM</name>
<proteinExistence type="predicted"/>
<protein>
    <submittedName>
        <fullName evidence="1">Uncharacterized protein</fullName>
    </submittedName>
</protein>
<accession>A0A0D0D3I0</accession>
<keyword evidence="2" id="KW-1185">Reference proteome</keyword>
<dbReference type="EMBL" id="KN828826">
    <property type="protein sequence ID" value="KIK74474.1"/>
    <property type="molecule type" value="Genomic_DNA"/>
</dbReference>
<evidence type="ECO:0000313" key="2">
    <source>
        <dbReference type="Proteomes" id="UP000054538"/>
    </source>
</evidence>
<organism evidence="1 2">
    <name type="scientific">Paxillus rubicundulus Ve08.2h10</name>
    <dbReference type="NCBI Taxonomy" id="930991"/>
    <lineage>
        <taxon>Eukaryota</taxon>
        <taxon>Fungi</taxon>
        <taxon>Dikarya</taxon>
        <taxon>Basidiomycota</taxon>
        <taxon>Agaricomycotina</taxon>
        <taxon>Agaricomycetes</taxon>
        <taxon>Agaricomycetidae</taxon>
        <taxon>Boletales</taxon>
        <taxon>Paxilineae</taxon>
        <taxon>Paxillaceae</taxon>
        <taxon>Paxillus</taxon>
    </lineage>
</organism>
<evidence type="ECO:0000313" key="1">
    <source>
        <dbReference type="EMBL" id="KIK74474.1"/>
    </source>
</evidence>
<dbReference type="HOGENOM" id="CLU_3093056_0_0_1"/>